<name>U6L7B3_EIMTE</name>
<dbReference type="AlphaFoldDB" id="U6L7B3"/>
<protein>
    <submittedName>
        <fullName evidence="1">Uncharacterized protein</fullName>
    </submittedName>
</protein>
<dbReference type="RefSeq" id="XP_013235845.1">
    <property type="nucleotide sequence ID" value="XM_013380391.1"/>
</dbReference>
<gene>
    <name evidence="1" type="ORF">ETH_00033480</name>
</gene>
<sequence>VVFSGFLDTDVRCLLQQSPPGRDTARCSWMGGCHFCCLAGTKPHRWRLGYSRAGL</sequence>
<evidence type="ECO:0000313" key="2">
    <source>
        <dbReference type="Proteomes" id="UP000030747"/>
    </source>
</evidence>
<dbReference type="Proteomes" id="UP000030747">
    <property type="component" value="Unassembled WGS sequence"/>
</dbReference>
<dbReference type="EMBL" id="HG678003">
    <property type="protein sequence ID" value="CDJ45098.1"/>
    <property type="molecule type" value="Genomic_DNA"/>
</dbReference>
<organism evidence="1 2">
    <name type="scientific">Eimeria tenella</name>
    <name type="common">Coccidian parasite</name>
    <dbReference type="NCBI Taxonomy" id="5802"/>
    <lineage>
        <taxon>Eukaryota</taxon>
        <taxon>Sar</taxon>
        <taxon>Alveolata</taxon>
        <taxon>Apicomplexa</taxon>
        <taxon>Conoidasida</taxon>
        <taxon>Coccidia</taxon>
        <taxon>Eucoccidiorida</taxon>
        <taxon>Eimeriorina</taxon>
        <taxon>Eimeriidae</taxon>
        <taxon>Eimeria</taxon>
    </lineage>
</organism>
<accession>U6L7B3</accession>
<dbReference type="VEuPathDB" id="ToxoDB:ETH_00033480"/>
<dbReference type="GeneID" id="25255762"/>
<reference evidence="1" key="1">
    <citation type="submission" date="2013-10" db="EMBL/GenBank/DDBJ databases">
        <title>Genomic analysis of the causative agents of coccidiosis in chickens.</title>
        <authorList>
            <person name="Reid A.J."/>
            <person name="Blake D."/>
            <person name="Billington K."/>
            <person name="Browne H."/>
            <person name="Dunn M."/>
            <person name="Hung S."/>
            <person name="Kawahara F."/>
            <person name="Miranda-Saavedra D."/>
            <person name="Mourier T."/>
            <person name="Nagra H."/>
            <person name="Otto T.D."/>
            <person name="Rawlings N."/>
            <person name="Sanchez A."/>
            <person name="Sanders M."/>
            <person name="Subramaniam C."/>
            <person name="Tay Y."/>
            <person name="Dear P."/>
            <person name="Doerig C."/>
            <person name="Gruber A."/>
            <person name="Parkinson J."/>
            <person name="Shirley M."/>
            <person name="Wan K.L."/>
            <person name="Berriman M."/>
            <person name="Tomley F."/>
            <person name="Pain A."/>
        </authorList>
    </citation>
    <scope>NUCLEOTIDE SEQUENCE [LARGE SCALE GENOMIC DNA]</scope>
    <source>
        <strain evidence="1">Houghton</strain>
    </source>
</reference>
<keyword evidence="2" id="KW-1185">Reference proteome</keyword>
<evidence type="ECO:0000313" key="1">
    <source>
        <dbReference type="EMBL" id="CDJ45098.1"/>
    </source>
</evidence>
<feature type="non-terminal residue" evidence="1">
    <location>
        <position position="1"/>
    </location>
</feature>
<proteinExistence type="predicted"/>
<reference evidence="1" key="2">
    <citation type="submission" date="2013-10" db="EMBL/GenBank/DDBJ databases">
        <authorList>
            <person name="Aslett M."/>
        </authorList>
    </citation>
    <scope>NUCLEOTIDE SEQUENCE [LARGE SCALE GENOMIC DNA]</scope>
    <source>
        <strain evidence="1">Houghton</strain>
    </source>
</reference>